<evidence type="ECO:0000256" key="1">
    <source>
        <dbReference type="ARBA" id="ARBA00013081"/>
    </source>
</evidence>
<dbReference type="STRING" id="29655.A0A0K9P7Q3"/>
<dbReference type="Pfam" id="PF00481">
    <property type="entry name" value="PP2C"/>
    <property type="match status" value="1"/>
</dbReference>
<keyword evidence="3" id="KW-0904">Protein phosphatase</keyword>
<dbReference type="SUPFAM" id="SSF81606">
    <property type="entry name" value="PP2C-like"/>
    <property type="match status" value="1"/>
</dbReference>
<evidence type="ECO:0000313" key="8">
    <source>
        <dbReference type="Proteomes" id="UP000036987"/>
    </source>
</evidence>
<evidence type="ECO:0000256" key="4">
    <source>
        <dbReference type="ARBA" id="ARBA00047761"/>
    </source>
</evidence>
<dbReference type="EC" id="3.1.3.16" evidence="1"/>
<evidence type="ECO:0000256" key="3">
    <source>
        <dbReference type="ARBA" id="ARBA00022912"/>
    </source>
</evidence>
<keyword evidence="8" id="KW-1185">Reference proteome</keyword>
<dbReference type="GO" id="GO:1902531">
    <property type="term" value="P:regulation of intracellular signal transduction"/>
    <property type="evidence" value="ECO:0000318"/>
    <property type="project" value="GO_Central"/>
</dbReference>
<dbReference type="InterPro" id="IPR015655">
    <property type="entry name" value="PP2C"/>
</dbReference>
<dbReference type="EMBL" id="LFYR01001173">
    <property type="protein sequence ID" value="KMZ64185.1"/>
    <property type="molecule type" value="Genomic_DNA"/>
</dbReference>
<comment type="catalytic activity">
    <reaction evidence="5">
        <text>O-phospho-L-threonyl-[protein] + H2O = L-threonyl-[protein] + phosphate</text>
        <dbReference type="Rhea" id="RHEA:47004"/>
        <dbReference type="Rhea" id="RHEA-COMP:11060"/>
        <dbReference type="Rhea" id="RHEA-COMP:11605"/>
        <dbReference type="ChEBI" id="CHEBI:15377"/>
        <dbReference type="ChEBI" id="CHEBI:30013"/>
        <dbReference type="ChEBI" id="CHEBI:43474"/>
        <dbReference type="ChEBI" id="CHEBI:61977"/>
        <dbReference type="EC" id="3.1.3.16"/>
    </reaction>
</comment>
<dbReference type="GO" id="GO:0004722">
    <property type="term" value="F:protein serine/threonine phosphatase activity"/>
    <property type="evidence" value="ECO:0000318"/>
    <property type="project" value="GO_Central"/>
</dbReference>
<organism evidence="7 8">
    <name type="scientific">Zostera marina</name>
    <name type="common">Eelgrass</name>
    <dbReference type="NCBI Taxonomy" id="29655"/>
    <lineage>
        <taxon>Eukaryota</taxon>
        <taxon>Viridiplantae</taxon>
        <taxon>Streptophyta</taxon>
        <taxon>Embryophyta</taxon>
        <taxon>Tracheophyta</taxon>
        <taxon>Spermatophyta</taxon>
        <taxon>Magnoliopsida</taxon>
        <taxon>Liliopsida</taxon>
        <taxon>Zosteraceae</taxon>
        <taxon>Zostera</taxon>
    </lineage>
</organism>
<comment type="catalytic activity">
    <reaction evidence="4">
        <text>O-phospho-L-seryl-[protein] + H2O = L-seryl-[protein] + phosphate</text>
        <dbReference type="Rhea" id="RHEA:20629"/>
        <dbReference type="Rhea" id="RHEA-COMP:9863"/>
        <dbReference type="Rhea" id="RHEA-COMP:11604"/>
        <dbReference type="ChEBI" id="CHEBI:15377"/>
        <dbReference type="ChEBI" id="CHEBI:29999"/>
        <dbReference type="ChEBI" id="CHEBI:43474"/>
        <dbReference type="ChEBI" id="CHEBI:83421"/>
        <dbReference type="EC" id="3.1.3.16"/>
    </reaction>
</comment>
<evidence type="ECO:0000256" key="5">
    <source>
        <dbReference type="ARBA" id="ARBA00048336"/>
    </source>
</evidence>
<sequence>MDCSFFSEATLEVFENFGRLLKEKIIEILTRFAANVRTKFFESIDYVKNKSIQFKEFVRLTIVDIRITVGIWMRGPTRLYWTIIRIFRRLDDNCADKEKSLLHYFDGNHTYGTLSIATAHAHVPTQDKGQILSGPFGTFFGVFDGHNGNKTAIFVSDMIFGYVTKFASFERKVSREILADAIAEAEREYIKYIERVDPGRTTGMSTMGTCCSIGFIWRNTLYIANIGDSQAVIGRLSGRNNSKNIISDVLTANHSTRMEKVRQGYQTSFPRDKSVLVYDHSSWRVKGFIPVSRTIGDAYLKYSKHRVKDKRSKFYFPNDLTAPLLSSQPYTLSYDLDPADKFIIVASHGFWDQISIHKAVQIVHDSSSSSSSREGIAGRLVEEALKQAIRYTGIRYSELVKKKCRIRLRSYYDDMTVMVIFLDRLLDGPDHNALHQCVRSSNQCISTAFDPDHSDLFKMLNAIQLTEKTSVARFTVADFM</sequence>
<feature type="domain" description="PPM-type phosphatase" evidence="6">
    <location>
        <begin position="110"/>
        <end position="422"/>
    </location>
</feature>
<evidence type="ECO:0000256" key="2">
    <source>
        <dbReference type="ARBA" id="ARBA00022801"/>
    </source>
</evidence>
<evidence type="ECO:0000313" key="7">
    <source>
        <dbReference type="EMBL" id="KMZ64185.1"/>
    </source>
</evidence>
<dbReference type="PROSITE" id="PS51746">
    <property type="entry name" value="PPM_2"/>
    <property type="match status" value="1"/>
</dbReference>
<dbReference type="AlphaFoldDB" id="A0A0K9P7Q3"/>
<proteinExistence type="predicted"/>
<dbReference type="Proteomes" id="UP000036987">
    <property type="component" value="Unassembled WGS sequence"/>
</dbReference>
<keyword evidence="2" id="KW-0378">Hydrolase</keyword>
<dbReference type="InterPro" id="IPR036457">
    <property type="entry name" value="PPM-type-like_dom_sf"/>
</dbReference>
<protein>
    <recommendedName>
        <fullName evidence="1">protein-serine/threonine phosphatase</fullName>
        <ecNumber evidence="1">3.1.3.16</ecNumber>
    </recommendedName>
</protein>
<evidence type="ECO:0000259" key="6">
    <source>
        <dbReference type="PROSITE" id="PS51746"/>
    </source>
</evidence>
<dbReference type="InterPro" id="IPR001932">
    <property type="entry name" value="PPM-type_phosphatase-like_dom"/>
</dbReference>
<comment type="caution">
    <text evidence="7">The sequence shown here is derived from an EMBL/GenBank/DDBJ whole genome shotgun (WGS) entry which is preliminary data.</text>
</comment>
<dbReference type="PANTHER" id="PTHR47992">
    <property type="entry name" value="PROTEIN PHOSPHATASE"/>
    <property type="match status" value="1"/>
</dbReference>
<dbReference type="Gene3D" id="3.60.40.10">
    <property type="entry name" value="PPM-type phosphatase domain"/>
    <property type="match status" value="1"/>
</dbReference>
<accession>A0A0K9P7Q3</accession>
<reference evidence="8" key="1">
    <citation type="journal article" date="2016" name="Nature">
        <title>The genome of the seagrass Zostera marina reveals angiosperm adaptation to the sea.</title>
        <authorList>
            <person name="Olsen J.L."/>
            <person name="Rouze P."/>
            <person name="Verhelst B."/>
            <person name="Lin Y.-C."/>
            <person name="Bayer T."/>
            <person name="Collen J."/>
            <person name="Dattolo E."/>
            <person name="De Paoli E."/>
            <person name="Dittami S."/>
            <person name="Maumus F."/>
            <person name="Michel G."/>
            <person name="Kersting A."/>
            <person name="Lauritano C."/>
            <person name="Lohaus R."/>
            <person name="Toepel M."/>
            <person name="Tonon T."/>
            <person name="Vanneste K."/>
            <person name="Amirebrahimi M."/>
            <person name="Brakel J."/>
            <person name="Bostroem C."/>
            <person name="Chovatia M."/>
            <person name="Grimwood J."/>
            <person name="Jenkins J.W."/>
            <person name="Jueterbock A."/>
            <person name="Mraz A."/>
            <person name="Stam W.T."/>
            <person name="Tice H."/>
            <person name="Bornberg-Bauer E."/>
            <person name="Green P.J."/>
            <person name="Pearson G.A."/>
            <person name="Procaccini G."/>
            <person name="Duarte C.M."/>
            <person name="Schmutz J."/>
            <person name="Reusch T.B.H."/>
            <person name="Van de Peer Y."/>
        </authorList>
    </citation>
    <scope>NUCLEOTIDE SEQUENCE [LARGE SCALE GENOMIC DNA]</scope>
    <source>
        <strain evidence="8">cv. Finnish</strain>
    </source>
</reference>
<dbReference type="OrthoDB" id="19329at2759"/>
<gene>
    <name evidence="7" type="ORF">ZOSMA_37G00650</name>
</gene>
<dbReference type="CDD" id="cd00143">
    <property type="entry name" value="PP2Cc"/>
    <property type="match status" value="1"/>
</dbReference>
<name>A0A0K9P7Q3_ZOSMR</name>
<dbReference type="SMART" id="SM00332">
    <property type="entry name" value="PP2Cc"/>
    <property type="match status" value="1"/>
</dbReference>